<keyword evidence="3" id="KW-1185">Reference proteome</keyword>
<sequence>MTGLLSLVSQKFYEQLSIRIITGIFASLAAVLPAIQIGRLIVTGLVRLWLYVLELLRIADRSDIIGFHWYIPSKHKWGFWKERAVTDLSFGFGIAAIVFGLLGAFYCDWILAAIAGNWGGFPSSDIAVLYWTYFAAKRLPMLST</sequence>
<gene>
    <name evidence="2" type="ORF">NA56DRAFT_663393</name>
</gene>
<organism evidence="2 3">
    <name type="scientific">Hyaloscypha hepaticicola</name>
    <dbReference type="NCBI Taxonomy" id="2082293"/>
    <lineage>
        <taxon>Eukaryota</taxon>
        <taxon>Fungi</taxon>
        <taxon>Dikarya</taxon>
        <taxon>Ascomycota</taxon>
        <taxon>Pezizomycotina</taxon>
        <taxon>Leotiomycetes</taxon>
        <taxon>Helotiales</taxon>
        <taxon>Hyaloscyphaceae</taxon>
        <taxon>Hyaloscypha</taxon>
    </lineage>
</organism>
<keyword evidence="1" id="KW-0812">Transmembrane</keyword>
<name>A0A2J6PQ68_9HELO</name>
<evidence type="ECO:0000313" key="2">
    <source>
        <dbReference type="EMBL" id="PMD16151.1"/>
    </source>
</evidence>
<keyword evidence="1" id="KW-0472">Membrane</keyword>
<dbReference type="OrthoDB" id="2396694at2759"/>
<evidence type="ECO:0000313" key="3">
    <source>
        <dbReference type="Proteomes" id="UP000235672"/>
    </source>
</evidence>
<evidence type="ECO:0000256" key="1">
    <source>
        <dbReference type="SAM" id="Phobius"/>
    </source>
</evidence>
<reference evidence="2 3" key="1">
    <citation type="submission" date="2016-05" db="EMBL/GenBank/DDBJ databases">
        <title>A degradative enzymes factory behind the ericoid mycorrhizal symbiosis.</title>
        <authorList>
            <consortium name="DOE Joint Genome Institute"/>
            <person name="Martino E."/>
            <person name="Morin E."/>
            <person name="Grelet G."/>
            <person name="Kuo A."/>
            <person name="Kohler A."/>
            <person name="Daghino S."/>
            <person name="Barry K."/>
            <person name="Choi C."/>
            <person name="Cichocki N."/>
            <person name="Clum A."/>
            <person name="Copeland A."/>
            <person name="Hainaut M."/>
            <person name="Haridas S."/>
            <person name="Labutti K."/>
            <person name="Lindquist E."/>
            <person name="Lipzen A."/>
            <person name="Khouja H.-R."/>
            <person name="Murat C."/>
            <person name="Ohm R."/>
            <person name="Olson A."/>
            <person name="Spatafora J."/>
            <person name="Veneault-Fourrey C."/>
            <person name="Henrissat B."/>
            <person name="Grigoriev I."/>
            <person name="Martin F."/>
            <person name="Perotto S."/>
        </authorList>
    </citation>
    <scope>NUCLEOTIDE SEQUENCE [LARGE SCALE GENOMIC DNA]</scope>
    <source>
        <strain evidence="2 3">UAMH 7357</strain>
    </source>
</reference>
<protein>
    <submittedName>
        <fullName evidence="2">Uncharacterized protein</fullName>
    </submittedName>
</protein>
<feature type="transmembrane region" description="Helical" evidence="1">
    <location>
        <begin position="20"/>
        <end position="42"/>
    </location>
</feature>
<feature type="transmembrane region" description="Helical" evidence="1">
    <location>
        <begin position="92"/>
        <end position="112"/>
    </location>
</feature>
<dbReference type="EMBL" id="KZ613508">
    <property type="protein sequence ID" value="PMD16151.1"/>
    <property type="molecule type" value="Genomic_DNA"/>
</dbReference>
<keyword evidence="1" id="KW-1133">Transmembrane helix</keyword>
<dbReference type="Proteomes" id="UP000235672">
    <property type="component" value="Unassembled WGS sequence"/>
</dbReference>
<proteinExistence type="predicted"/>
<dbReference type="AlphaFoldDB" id="A0A2J6PQ68"/>
<accession>A0A2J6PQ68</accession>